<dbReference type="Gene3D" id="1.25.40.10">
    <property type="entry name" value="Tetratricopeptide repeat domain"/>
    <property type="match status" value="1"/>
</dbReference>
<evidence type="ECO:0000313" key="2">
    <source>
        <dbReference type="Proteomes" id="UP000597444"/>
    </source>
</evidence>
<proteinExistence type="predicted"/>
<comment type="caution">
    <text evidence="1">The sequence shown here is derived from an EMBL/GenBank/DDBJ whole genome shotgun (WGS) entry which is preliminary data.</text>
</comment>
<evidence type="ECO:0000313" key="1">
    <source>
        <dbReference type="EMBL" id="GHO94246.1"/>
    </source>
</evidence>
<accession>A0A8J3IQ11</accession>
<dbReference type="InterPro" id="IPR011990">
    <property type="entry name" value="TPR-like_helical_dom_sf"/>
</dbReference>
<protein>
    <submittedName>
        <fullName evidence="1">Uncharacterized protein</fullName>
    </submittedName>
</protein>
<sequence length="101" mass="11336">MMLMDAKGDVQAAEDAWNKVARENETSLLKCGMLSKTTRARSLSGERQEEALAKIADALAQAEQRKRAEEVVRSLPDEQRQDRILIKVVRALAQVGQWEQA</sequence>
<dbReference type="EMBL" id="BNJK01000001">
    <property type="protein sequence ID" value="GHO94246.1"/>
    <property type="molecule type" value="Genomic_DNA"/>
</dbReference>
<organism evidence="1 2">
    <name type="scientific">Reticulibacter mediterranei</name>
    <dbReference type="NCBI Taxonomy" id="2778369"/>
    <lineage>
        <taxon>Bacteria</taxon>
        <taxon>Bacillati</taxon>
        <taxon>Chloroflexota</taxon>
        <taxon>Ktedonobacteria</taxon>
        <taxon>Ktedonobacterales</taxon>
        <taxon>Reticulibacteraceae</taxon>
        <taxon>Reticulibacter</taxon>
    </lineage>
</organism>
<keyword evidence="2" id="KW-1185">Reference proteome</keyword>
<name>A0A8J3IQ11_9CHLR</name>
<dbReference type="AlphaFoldDB" id="A0A8J3IQ11"/>
<gene>
    <name evidence="1" type="ORF">KSF_042940</name>
</gene>
<reference evidence="1" key="1">
    <citation type="submission" date="2020-10" db="EMBL/GenBank/DDBJ databases">
        <title>Taxonomic study of unclassified bacteria belonging to the class Ktedonobacteria.</title>
        <authorList>
            <person name="Yabe S."/>
            <person name="Wang C.M."/>
            <person name="Zheng Y."/>
            <person name="Sakai Y."/>
            <person name="Cavaletti L."/>
            <person name="Monciardini P."/>
            <person name="Donadio S."/>
        </authorList>
    </citation>
    <scope>NUCLEOTIDE SEQUENCE</scope>
    <source>
        <strain evidence="1">ID150040</strain>
    </source>
</reference>
<dbReference type="Proteomes" id="UP000597444">
    <property type="component" value="Unassembled WGS sequence"/>
</dbReference>